<sequence length="174" mass="19102">MSTRRSAGPARQETIRQPDPAAPPLPYLLAQEAQRKALKPRKPRPARKPAADPRLSPTQERGLEAEAQARLYLQARGVIVFAANLRGKTGEIDLVCRDGGTLVFVEVRQRRSRACGGAAASVTRAKQVRIIRTAQCLLPGIVRQYLGGQPLPCRFDVIALESDGIQWLKQAFSL</sequence>
<keyword evidence="4" id="KW-0255">Endonuclease</keyword>
<protein>
    <recommendedName>
        <fullName evidence="2">UPF0102 protein EV686_101267</fullName>
    </recommendedName>
</protein>
<dbReference type="InterPro" id="IPR011856">
    <property type="entry name" value="tRNA_endonuc-like_dom_sf"/>
</dbReference>
<comment type="similarity">
    <text evidence="1 2">Belongs to the UPF0102 family.</text>
</comment>
<dbReference type="HAMAP" id="MF_00048">
    <property type="entry name" value="UPF0102"/>
    <property type="match status" value="1"/>
</dbReference>
<dbReference type="EMBL" id="SMBX01000001">
    <property type="protein sequence ID" value="TCV02810.1"/>
    <property type="molecule type" value="Genomic_DNA"/>
</dbReference>
<feature type="compositionally biased region" description="Basic residues" evidence="3">
    <location>
        <begin position="36"/>
        <end position="47"/>
    </location>
</feature>
<proteinExistence type="inferred from homology"/>
<name>A0A4V2VSL1_9BURK</name>
<dbReference type="PANTHER" id="PTHR34039:SF1">
    <property type="entry name" value="UPF0102 PROTEIN YRAN"/>
    <property type="match status" value="1"/>
</dbReference>
<dbReference type="CDD" id="cd20736">
    <property type="entry name" value="PoNe_Nuclease"/>
    <property type="match status" value="1"/>
</dbReference>
<keyword evidence="5" id="KW-1185">Reference proteome</keyword>
<evidence type="ECO:0000313" key="5">
    <source>
        <dbReference type="Proteomes" id="UP000294692"/>
    </source>
</evidence>
<evidence type="ECO:0000256" key="3">
    <source>
        <dbReference type="SAM" id="MobiDB-lite"/>
    </source>
</evidence>
<dbReference type="NCBIfam" id="NF009150">
    <property type="entry name" value="PRK12497.1-3"/>
    <property type="match status" value="1"/>
</dbReference>
<dbReference type="Gene3D" id="3.40.1350.10">
    <property type="match status" value="1"/>
</dbReference>
<evidence type="ECO:0000256" key="1">
    <source>
        <dbReference type="ARBA" id="ARBA00006738"/>
    </source>
</evidence>
<dbReference type="GO" id="GO:0003676">
    <property type="term" value="F:nucleic acid binding"/>
    <property type="evidence" value="ECO:0007669"/>
    <property type="project" value="InterPro"/>
</dbReference>
<organism evidence="4 5">
    <name type="scientific">Paracandidimonas soli</name>
    <dbReference type="NCBI Taxonomy" id="1917182"/>
    <lineage>
        <taxon>Bacteria</taxon>
        <taxon>Pseudomonadati</taxon>
        <taxon>Pseudomonadota</taxon>
        <taxon>Betaproteobacteria</taxon>
        <taxon>Burkholderiales</taxon>
        <taxon>Alcaligenaceae</taxon>
        <taxon>Paracandidimonas</taxon>
    </lineage>
</organism>
<accession>A0A4V2VSL1</accession>
<feature type="region of interest" description="Disordered" evidence="3">
    <location>
        <begin position="1"/>
        <end position="61"/>
    </location>
</feature>
<dbReference type="InterPro" id="IPR011335">
    <property type="entry name" value="Restrct_endonuc-II-like"/>
</dbReference>
<dbReference type="NCBIfam" id="TIGR00252">
    <property type="entry name" value="YraN family protein"/>
    <property type="match status" value="1"/>
</dbReference>
<dbReference type="SUPFAM" id="SSF52980">
    <property type="entry name" value="Restriction endonuclease-like"/>
    <property type="match status" value="1"/>
</dbReference>
<dbReference type="InterPro" id="IPR003509">
    <property type="entry name" value="UPF0102_YraN-like"/>
</dbReference>
<dbReference type="AlphaFoldDB" id="A0A4V2VSL1"/>
<gene>
    <name evidence="4" type="ORF">EV686_101267</name>
</gene>
<reference evidence="4 5" key="1">
    <citation type="submission" date="2019-03" db="EMBL/GenBank/DDBJ databases">
        <title>Genomic Encyclopedia of Type Strains, Phase IV (KMG-IV): sequencing the most valuable type-strain genomes for metagenomic binning, comparative biology and taxonomic classification.</title>
        <authorList>
            <person name="Goeker M."/>
        </authorList>
    </citation>
    <scope>NUCLEOTIDE SEQUENCE [LARGE SCALE GENOMIC DNA]</scope>
    <source>
        <strain evidence="4 5">DSM 100048</strain>
    </source>
</reference>
<dbReference type="RefSeq" id="WP_132472688.1">
    <property type="nucleotide sequence ID" value="NZ_JBEBWM010000185.1"/>
</dbReference>
<dbReference type="GO" id="GO:0004519">
    <property type="term" value="F:endonuclease activity"/>
    <property type="evidence" value="ECO:0007669"/>
    <property type="project" value="UniProtKB-KW"/>
</dbReference>
<dbReference type="Proteomes" id="UP000294692">
    <property type="component" value="Unassembled WGS sequence"/>
</dbReference>
<comment type="caution">
    <text evidence="4">The sequence shown here is derived from an EMBL/GenBank/DDBJ whole genome shotgun (WGS) entry which is preliminary data.</text>
</comment>
<dbReference type="Pfam" id="PF02021">
    <property type="entry name" value="UPF0102"/>
    <property type="match status" value="1"/>
</dbReference>
<evidence type="ECO:0000313" key="4">
    <source>
        <dbReference type="EMBL" id="TCV02810.1"/>
    </source>
</evidence>
<dbReference type="OrthoDB" id="9794876at2"/>
<evidence type="ECO:0000256" key="2">
    <source>
        <dbReference type="HAMAP-Rule" id="MF_00048"/>
    </source>
</evidence>
<keyword evidence="4" id="KW-0540">Nuclease</keyword>
<dbReference type="PANTHER" id="PTHR34039">
    <property type="entry name" value="UPF0102 PROTEIN YRAN"/>
    <property type="match status" value="1"/>
</dbReference>
<keyword evidence="4" id="KW-0378">Hydrolase</keyword>